<keyword evidence="1" id="KW-1133">Transmembrane helix</keyword>
<keyword evidence="1" id="KW-0812">Transmembrane</keyword>
<comment type="caution">
    <text evidence="2">The sequence shown here is derived from an EMBL/GenBank/DDBJ whole genome shotgun (WGS) entry which is preliminary data.</text>
</comment>
<evidence type="ECO:0000313" key="2">
    <source>
        <dbReference type="EMBL" id="PXW95572.1"/>
    </source>
</evidence>
<reference evidence="2 3" key="1">
    <citation type="submission" date="2018-05" db="EMBL/GenBank/DDBJ databases">
        <title>Genomic Encyclopedia of Type Strains, Phase IV (KMG-IV): sequencing the most valuable type-strain genomes for metagenomic binning, comparative biology and taxonomic classification.</title>
        <authorList>
            <person name="Goeker M."/>
        </authorList>
    </citation>
    <scope>NUCLEOTIDE SEQUENCE [LARGE SCALE GENOMIC DNA]</scope>
    <source>
        <strain evidence="2 3">DSM 566</strain>
    </source>
</reference>
<gene>
    <name evidence="2" type="ORF">C7444_109142</name>
</gene>
<evidence type="ECO:0000256" key="1">
    <source>
        <dbReference type="SAM" id="Phobius"/>
    </source>
</evidence>
<name>A0A318GZD2_9BURK</name>
<keyword evidence="3" id="KW-1185">Reference proteome</keyword>
<organism evidence="2 3">
    <name type="scientific">Sphaerotilus hippei</name>
    <dbReference type="NCBI Taxonomy" id="744406"/>
    <lineage>
        <taxon>Bacteria</taxon>
        <taxon>Pseudomonadati</taxon>
        <taxon>Pseudomonadota</taxon>
        <taxon>Betaproteobacteria</taxon>
        <taxon>Burkholderiales</taxon>
        <taxon>Sphaerotilaceae</taxon>
        <taxon>Sphaerotilus</taxon>
    </lineage>
</organism>
<sequence length="294" mass="30621">MRRKPPTESARQAQRGFTLVEAVLVIVLTGVLGGIVSLFIVRPVQAHLDTVTRADLVYRADSTMRRLRRELRGALPNSVRVDATGTALEFIPSTGTARYASESGDTLDFGVNDTSFDLIGPPLTLGANQQLVVYNLGPGVTGSDAYAPNGTAAEQADSNRRMATNAAGSATAITLSSLAGLPVQDESAPFRIHAVSAPVTWHCDLVAGTLTRRTGYGFLATQSVPPSGGSAALVATGVTGCQFAYDHSGIAARAALLSLRLTLASDRDTSNPAGGAGSRETLTLHEAVHVDNLP</sequence>
<dbReference type="RefSeq" id="WP_110400996.1">
    <property type="nucleotide sequence ID" value="NZ_QJJS01000009.1"/>
</dbReference>
<dbReference type="Pfam" id="PF07963">
    <property type="entry name" value="N_methyl"/>
    <property type="match status" value="1"/>
</dbReference>
<accession>A0A318GZD2</accession>
<keyword evidence="1" id="KW-0472">Membrane</keyword>
<proteinExistence type="predicted"/>
<feature type="transmembrane region" description="Helical" evidence="1">
    <location>
        <begin position="20"/>
        <end position="41"/>
    </location>
</feature>
<evidence type="ECO:0000313" key="3">
    <source>
        <dbReference type="Proteomes" id="UP000247811"/>
    </source>
</evidence>
<dbReference type="InterPro" id="IPR012902">
    <property type="entry name" value="N_methyl_site"/>
</dbReference>
<dbReference type="AlphaFoldDB" id="A0A318GZD2"/>
<dbReference type="Proteomes" id="UP000247811">
    <property type="component" value="Unassembled WGS sequence"/>
</dbReference>
<protein>
    <submittedName>
        <fullName evidence="2">MSHA biogenesis protein MshO</fullName>
    </submittedName>
</protein>
<dbReference type="EMBL" id="QJJS01000009">
    <property type="protein sequence ID" value="PXW95572.1"/>
    <property type="molecule type" value="Genomic_DNA"/>
</dbReference>
<dbReference type="PROSITE" id="PS00409">
    <property type="entry name" value="PROKAR_NTER_METHYL"/>
    <property type="match status" value="1"/>
</dbReference>
<dbReference type="OrthoDB" id="9788802at2"/>